<feature type="region of interest" description="Disordered" evidence="1">
    <location>
        <begin position="1"/>
        <end position="27"/>
    </location>
</feature>
<accession>A0A2W4J899</accession>
<feature type="domain" description="CAAX prenyl protease 2/Lysostaphin resistance protein A-like" evidence="3">
    <location>
        <begin position="144"/>
        <end position="232"/>
    </location>
</feature>
<dbReference type="PANTHER" id="PTHR39430:SF1">
    <property type="entry name" value="PROTEASE"/>
    <property type="match status" value="1"/>
</dbReference>
<evidence type="ECO:0000256" key="2">
    <source>
        <dbReference type="SAM" id="Phobius"/>
    </source>
</evidence>
<feature type="transmembrane region" description="Helical" evidence="2">
    <location>
        <begin position="64"/>
        <end position="83"/>
    </location>
</feature>
<dbReference type="GO" id="GO:0008237">
    <property type="term" value="F:metallopeptidase activity"/>
    <property type="evidence" value="ECO:0007669"/>
    <property type="project" value="UniProtKB-KW"/>
</dbReference>
<protein>
    <submittedName>
        <fullName evidence="5">CPBP family intramembrane metalloprotease</fullName>
    </submittedName>
</protein>
<dbReference type="InterPro" id="IPR003675">
    <property type="entry name" value="Rce1/LyrA-like_dom"/>
</dbReference>
<dbReference type="GO" id="GO:0004175">
    <property type="term" value="F:endopeptidase activity"/>
    <property type="evidence" value="ECO:0007669"/>
    <property type="project" value="UniProtKB-ARBA"/>
</dbReference>
<reference evidence="5" key="2">
    <citation type="submission" date="2018-05" db="EMBL/GenBank/DDBJ databases">
        <authorList>
            <person name="Lanie J.A."/>
            <person name="Ng W.-L."/>
            <person name="Kazmierczak K.M."/>
            <person name="Andrzejewski T.M."/>
            <person name="Davidsen T.M."/>
            <person name="Wayne K.J."/>
            <person name="Tettelin H."/>
            <person name="Glass J.I."/>
            <person name="Rusch D."/>
            <person name="Podicherti R."/>
            <person name="Tsui H.-C.T."/>
            <person name="Winkler M.E."/>
        </authorList>
    </citation>
    <scope>NUCLEOTIDE SEQUENCE</scope>
    <source>
        <strain evidence="5">ZC4RG45</strain>
    </source>
</reference>
<dbReference type="PANTHER" id="PTHR39430">
    <property type="entry name" value="MEMBRANE-ASSOCIATED PROTEASE-RELATED"/>
    <property type="match status" value="1"/>
</dbReference>
<dbReference type="EMBL" id="QGUI02000103">
    <property type="protein sequence ID" value="MFO7192490.1"/>
    <property type="molecule type" value="Genomic_DNA"/>
</dbReference>
<gene>
    <name evidence="4" type="ORF">DIU77_009645</name>
    <name evidence="5" type="ORF">DIU77_18725</name>
</gene>
<feature type="transmembrane region" description="Helical" evidence="2">
    <location>
        <begin position="170"/>
        <end position="189"/>
    </location>
</feature>
<keyword evidence="5" id="KW-0645">Protease</keyword>
<feature type="transmembrane region" description="Helical" evidence="2">
    <location>
        <begin position="104"/>
        <end position="126"/>
    </location>
</feature>
<reference evidence="4" key="1">
    <citation type="submission" date="2018-05" db="EMBL/GenBank/DDBJ databases">
        <authorList>
            <person name="Moura L."/>
            <person name="Setubal J.C."/>
        </authorList>
    </citation>
    <scope>NUCLEOTIDE SEQUENCE</scope>
    <source>
        <strain evidence="4">ZC4RG45</strain>
    </source>
</reference>
<organism evidence="5">
    <name type="scientific">Thermocrispum agreste</name>
    <dbReference type="NCBI Taxonomy" id="37925"/>
    <lineage>
        <taxon>Bacteria</taxon>
        <taxon>Bacillati</taxon>
        <taxon>Actinomycetota</taxon>
        <taxon>Actinomycetes</taxon>
        <taxon>Pseudonocardiales</taxon>
        <taxon>Pseudonocardiaceae</taxon>
        <taxon>Thermocrispum</taxon>
    </lineage>
</organism>
<dbReference type="STRING" id="1111738.GCA_000427905_01785"/>
<evidence type="ECO:0000256" key="1">
    <source>
        <dbReference type="SAM" id="MobiDB-lite"/>
    </source>
</evidence>
<feature type="transmembrane region" description="Helical" evidence="2">
    <location>
        <begin position="227"/>
        <end position="251"/>
    </location>
</feature>
<evidence type="ECO:0000259" key="3">
    <source>
        <dbReference type="Pfam" id="PF02517"/>
    </source>
</evidence>
<sequence>MARTETLNGSARAEKIGNGSAQAEPSTRRRRLRAFRLPVLVLVLLGATALFAAINQLVAPIPMLALPVGIGLAVACVAGYRRLSQVVELRADVPEVAPDGARSALFRGAVLGSCLFTTVMVFIAIFGGWQSLTWGSIGGLTASAGAMVAVATIEEVLFRGVVFRIVEERAGTVLALVMSTVLFGLLHLVNPHASLLGALAISLTGGLLTAAAYVATRSLWLPIGVHFAWNTVSGGVFGVVVSGAETAPGSLLHTTLSGPSLITGGTFGPEASLFTLLVCLVPIVVLLRRAARTGQIRRRPGRAAA</sequence>
<feature type="transmembrane region" description="Helical" evidence="2">
    <location>
        <begin position="37"/>
        <end position="58"/>
    </location>
</feature>
<dbReference type="GO" id="GO:0080120">
    <property type="term" value="P:CAAX-box protein maturation"/>
    <property type="evidence" value="ECO:0007669"/>
    <property type="project" value="UniProtKB-ARBA"/>
</dbReference>
<dbReference type="GO" id="GO:0006508">
    <property type="term" value="P:proteolysis"/>
    <property type="evidence" value="ECO:0007669"/>
    <property type="project" value="UniProtKB-KW"/>
</dbReference>
<feature type="transmembrane region" description="Helical" evidence="2">
    <location>
        <begin position="132"/>
        <end position="158"/>
    </location>
</feature>
<reference evidence="4" key="4">
    <citation type="submission" date="2023-08" db="EMBL/GenBank/DDBJ databases">
        <authorList>
            <person name="Guima S.E.S."/>
            <person name="Martins L.F."/>
            <person name="Silva A.M."/>
            <person name="Setubal J.C."/>
        </authorList>
    </citation>
    <scope>NUCLEOTIDE SEQUENCE</scope>
    <source>
        <strain evidence="4">ZC4RG45</strain>
    </source>
</reference>
<evidence type="ECO:0000313" key="4">
    <source>
        <dbReference type="EMBL" id="MFO7192490.1"/>
    </source>
</evidence>
<keyword evidence="2" id="KW-0472">Membrane</keyword>
<dbReference type="AlphaFoldDB" id="A0A2W4J899"/>
<keyword evidence="5" id="KW-0378">Hydrolase</keyword>
<dbReference type="Proteomes" id="UP000249324">
    <property type="component" value="Unassembled WGS sequence"/>
</dbReference>
<evidence type="ECO:0000313" key="6">
    <source>
        <dbReference type="Proteomes" id="UP000249324"/>
    </source>
</evidence>
<feature type="transmembrane region" description="Helical" evidence="2">
    <location>
        <begin position="195"/>
        <end position="215"/>
    </location>
</feature>
<feature type="transmembrane region" description="Helical" evidence="2">
    <location>
        <begin position="271"/>
        <end position="291"/>
    </location>
</feature>
<name>A0A2W4J899_9PSEU</name>
<proteinExistence type="predicted"/>
<comment type="caution">
    <text evidence="5">The sequence shown here is derived from an EMBL/GenBank/DDBJ whole genome shotgun (WGS) entry which is preliminary data.</text>
</comment>
<keyword evidence="2" id="KW-1133">Transmembrane helix</keyword>
<evidence type="ECO:0000313" key="5">
    <source>
        <dbReference type="EMBL" id="PZM89767.1"/>
    </source>
</evidence>
<keyword evidence="2" id="KW-0812">Transmembrane</keyword>
<keyword evidence="5" id="KW-0482">Metalloprotease</keyword>
<reference evidence="4 6" key="3">
    <citation type="journal article" date="2021" name="BMC Genomics">
        <title>Genome-resolved metagenome and metatranscriptome analyses of thermophilic composting reveal key bacterial players and their metabolic interactions.</title>
        <authorList>
            <person name="Braga L.P.P."/>
            <person name="Pereira R.V."/>
            <person name="Martins L.F."/>
            <person name="Moura L.M.S."/>
            <person name="Sanchez F.B."/>
            <person name="Patane J.S.L."/>
            <person name="da Silva A.M."/>
            <person name="Setubal J.C."/>
        </authorList>
    </citation>
    <scope>NUCLEOTIDE SEQUENCE [LARGE SCALE GENOMIC DNA]</scope>
    <source>
        <strain evidence="4">ZC4RG45</strain>
    </source>
</reference>
<dbReference type="Pfam" id="PF02517">
    <property type="entry name" value="Rce1-like"/>
    <property type="match status" value="1"/>
</dbReference>
<dbReference type="EMBL" id="QGUI01000932">
    <property type="protein sequence ID" value="PZM89767.1"/>
    <property type="molecule type" value="Genomic_DNA"/>
</dbReference>